<keyword evidence="3" id="KW-0732">Signal</keyword>
<organism evidence="5 6">
    <name type="scientific">Ureibacillus thermophilus</name>
    <dbReference type="NCBI Taxonomy" id="367743"/>
    <lineage>
        <taxon>Bacteria</taxon>
        <taxon>Bacillati</taxon>
        <taxon>Bacillota</taxon>
        <taxon>Bacilli</taxon>
        <taxon>Bacillales</taxon>
        <taxon>Caryophanaceae</taxon>
        <taxon>Ureibacillus</taxon>
    </lineage>
</organism>
<dbReference type="KEGG" id="uth:DKZ56_03645"/>
<gene>
    <name evidence="5" type="ORF">DKZ56_03645</name>
</gene>
<dbReference type="RefSeq" id="WP_208651346.1">
    <property type="nucleotide sequence ID" value="NZ_CP036528.1"/>
</dbReference>
<evidence type="ECO:0000259" key="4">
    <source>
        <dbReference type="PROSITE" id="PS50983"/>
    </source>
</evidence>
<evidence type="ECO:0000313" key="5">
    <source>
        <dbReference type="EMBL" id="QBK25031.1"/>
    </source>
</evidence>
<dbReference type="Proteomes" id="UP000291151">
    <property type="component" value="Chromosome"/>
</dbReference>
<protein>
    <submittedName>
        <fullName evidence="5">ABC transporter substrate-binding protein</fullName>
    </submittedName>
</protein>
<dbReference type="EMBL" id="CP036528">
    <property type="protein sequence ID" value="QBK25031.1"/>
    <property type="molecule type" value="Genomic_DNA"/>
</dbReference>
<dbReference type="Gene3D" id="3.40.50.1980">
    <property type="entry name" value="Nitrogenase molybdenum iron protein domain"/>
    <property type="match status" value="2"/>
</dbReference>
<name>A0A4P6USH6_9BACL</name>
<sequence length="329" mass="35766">MNQFTKLLLPILLLLFLTACNTDTANNDDENSTNQPSEQAKQSAYPLTVTDGRGKEITISEKPKRIVSTALAVDELLVDLVPSENLVGVTAISSDPAISNVAGKTDSIETKFETVTAEQILALKPDLVIIPSYVNPDVLNQLENAGITTFQVIDDTSFEGILKTVETLGKIVGEQEKANNLISDIQKRIDALKEKADKKENKPRVLYYTEYSSSVTDNTTIGEMIKLAGGINVVSEAGIVGESYPDYPEISKEVLVQLKPDVIFTTAWGSTTNNGEPAFVTEWKKDPALKDVPAIKNNKIYVLDSANVTTASHYVIEGAEEMAAILSKE</sequence>
<feature type="coiled-coil region" evidence="2">
    <location>
        <begin position="175"/>
        <end position="202"/>
    </location>
</feature>
<proteinExistence type="inferred from homology"/>
<dbReference type="Pfam" id="PF01497">
    <property type="entry name" value="Peripla_BP_2"/>
    <property type="match status" value="1"/>
</dbReference>
<evidence type="ECO:0000313" key="6">
    <source>
        <dbReference type="Proteomes" id="UP000291151"/>
    </source>
</evidence>
<evidence type="ECO:0000256" key="2">
    <source>
        <dbReference type="SAM" id="Coils"/>
    </source>
</evidence>
<dbReference type="PROSITE" id="PS50983">
    <property type="entry name" value="FE_B12_PBP"/>
    <property type="match status" value="1"/>
</dbReference>
<accession>A0A4P6USH6</accession>
<feature type="chain" id="PRO_5038358162" evidence="3">
    <location>
        <begin position="26"/>
        <end position="329"/>
    </location>
</feature>
<feature type="signal peptide" evidence="3">
    <location>
        <begin position="1"/>
        <end position="25"/>
    </location>
</feature>
<keyword evidence="6" id="KW-1185">Reference proteome</keyword>
<dbReference type="PANTHER" id="PTHR30535">
    <property type="entry name" value="VITAMIN B12-BINDING PROTEIN"/>
    <property type="match status" value="1"/>
</dbReference>
<reference evidence="5 6" key="1">
    <citation type="submission" date="2019-02" db="EMBL/GenBank/DDBJ databases">
        <title>Ureibacillus thermophilus.</title>
        <authorList>
            <person name="Sunny J.S."/>
            <person name="Natarajan A."/>
            <person name="Saleena L.M."/>
        </authorList>
    </citation>
    <scope>NUCLEOTIDE SEQUENCE [LARGE SCALE GENOMIC DNA]</scope>
    <source>
        <strain evidence="5 6">LM102</strain>
    </source>
</reference>
<dbReference type="GO" id="GO:0071281">
    <property type="term" value="P:cellular response to iron ion"/>
    <property type="evidence" value="ECO:0007669"/>
    <property type="project" value="TreeGrafter"/>
</dbReference>
<evidence type="ECO:0000256" key="3">
    <source>
        <dbReference type="SAM" id="SignalP"/>
    </source>
</evidence>
<keyword evidence="2" id="KW-0175">Coiled coil</keyword>
<feature type="domain" description="Fe/B12 periplasmic-binding" evidence="4">
    <location>
        <begin position="65"/>
        <end position="329"/>
    </location>
</feature>
<dbReference type="PANTHER" id="PTHR30535:SF34">
    <property type="entry name" value="MOLYBDATE-BINDING PROTEIN MOLA"/>
    <property type="match status" value="1"/>
</dbReference>
<dbReference type="InterPro" id="IPR050902">
    <property type="entry name" value="ABC_Transporter_SBP"/>
</dbReference>
<comment type="similarity">
    <text evidence="1">Belongs to the bacterial solute-binding protein 8 family.</text>
</comment>
<dbReference type="InterPro" id="IPR002491">
    <property type="entry name" value="ABC_transptr_periplasmic_BD"/>
</dbReference>
<evidence type="ECO:0000256" key="1">
    <source>
        <dbReference type="ARBA" id="ARBA00008814"/>
    </source>
</evidence>
<dbReference type="SUPFAM" id="SSF53807">
    <property type="entry name" value="Helical backbone' metal receptor"/>
    <property type="match status" value="1"/>
</dbReference>
<dbReference type="PROSITE" id="PS51257">
    <property type="entry name" value="PROKAR_LIPOPROTEIN"/>
    <property type="match status" value="1"/>
</dbReference>
<dbReference type="AlphaFoldDB" id="A0A4P6USH6"/>